<dbReference type="EMBL" id="JAAQRI010000087">
    <property type="protein sequence ID" value="KAF5639996.1"/>
    <property type="molecule type" value="Genomic_DNA"/>
</dbReference>
<feature type="domain" description="Major facilitator superfamily (MFS) profile" evidence="9">
    <location>
        <begin position="601"/>
        <end position="1044"/>
    </location>
</feature>
<evidence type="ECO:0000256" key="2">
    <source>
        <dbReference type="ARBA" id="ARBA00010992"/>
    </source>
</evidence>
<dbReference type="InterPro" id="IPR005828">
    <property type="entry name" value="MFS_sugar_transport-like"/>
</dbReference>
<feature type="transmembrane region" description="Helical" evidence="8">
    <location>
        <begin position="923"/>
        <end position="942"/>
    </location>
</feature>
<evidence type="ECO:0000259" key="9">
    <source>
        <dbReference type="PROSITE" id="PS50850"/>
    </source>
</evidence>
<keyword evidence="10" id="KW-0762">Sugar transport</keyword>
<evidence type="ECO:0000256" key="4">
    <source>
        <dbReference type="ARBA" id="ARBA00022692"/>
    </source>
</evidence>
<reference evidence="10 11" key="1">
    <citation type="submission" date="2020-05" db="EMBL/GenBank/DDBJ databases">
        <title>Identification and distribution of gene clusters putatively required for synthesis of sphingolipid metabolism inhibitors in phylogenetically diverse species of the filamentous fungus Fusarium.</title>
        <authorList>
            <person name="Kim H.-S."/>
            <person name="Busman M."/>
            <person name="Brown D.W."/>
            <person name="Divon H."/>
            <person name="Uhlig S."/>
            <person name="Proctor R.H."/>
        </authorList>
    </citation>
    <scope>NUCLEOTIDE SEQUENCE [LARGE SCALE GENOMIC DNA]</scope>
    <source>
        <strain evidence="10 11">NRRL 66243</strain>
    </source>
</reference>
<comment type="caution">
    <text evidence="10">The sequence shown here is derived from an EMBL/GenBank/DDBJ whole genome shotgun (WGS) entry which is preliminary data.</text>
</comment>
<dbReference type="Pfam" id="PF00083">
    <property type="entry name" value="Sugar_tr"/>
    <property type="match status" value="1"/>
</dbReference>
<dbReference type="PANTHER" id="PTHR48022">
    <property type="entry name" value="PLASTIDIC GLUCOSE TRANSPORTER 4"/>
    <property type="match status" value="1"/>
</dbReference>
<dbReference type="InterPro" id="IPR003663">
    <property type="entry name" value="Sugar/inositol_transpt"/>
</dbReference>
<feature type="transmembrane region" description="Helical" evidence="8">
    <location>
        <begin position="668"/>
        <end position="684"/>
    </location>
</feature>
<evidence type="ECO:0000256" key="3">
    <source>
        <dbReference type="ARBA" id="ARBA00022448"/>
    </source>
</evidence>
<feature type="compositionally biased region" description="Low complexity" evidence="7">
    <location>
        <begin position="193"/>
        <end position="210"/>
    </location>
</feature>
<dbReference type="PRINTS" id="PR00171">
    <property type="entry name" value="SUGRTRNSPORT"/>
</dbReference>
<feature type="transmembrane region" description="Helical" evidence="8">
    <location>
        <begin position="726"/>
        <end position="746"/>
    </location>
</feature>
<feature type="transmembrane region" description="Helical" evidence="8">
    <location>
        <begin position="639"/>
        <end position="661"/>
    </location>
</feature>
<evidence type="ECO:0000256" key="5">
    <source>
        <dbReference type="ARBA" id="ARBA00022989"/>
    </source>
</evidence>
<dbReference type="SUPFAM" id="SSF103473">
    <property type="entry name" value="MFS general substrate transporter"/>
    <property type="match status" value="1"/>
</dbReference>
<keyword evidence="5 8" id="KW-1133">Transmembrane helix</keyword>
<evidence type="ECO:0000256" key="7">
    <source>
        <dbReference type="SAM" id="MobiDB-lite"/>
    </source>
</evidence>
<feature type="compositionally biased region" description="Basic residues" evidence="7">
    <location>
        <begin position="152"/>
        <end position="165"/>
    </location>
</feature>
<dbReference type="PANTHER" id="PTHR48022:SF2">
    <property type="entry name" value="PLASTIDIC GLUCOSE TRANSPORTER 4"/>
    <property type="match status" value="1"/>
</dbReference>
<dbReference type="PROSITE" id="PS50850">
    <property type="entry name" value="MFS"/>
    <property type="match status" value="1"/>
</dbReference>
<evidence type="ECO:0000256" key="1">
    <source>
        <dbReference type="ARBA" id="ARBA00004141"/>
    </source>
</evidence>
<comment type="similarity">
    <text evidence="2">Belongs to the major facilitator superfamily. Sugar transporter (TC 2.A.1.1) family.</text>
</comment>
<keyword evidence="3" id="KW-0813">Transport</keyword>
<feature type="transmembrane region" description="Helical" evidence="8">
    <location>
        <begin position="954"/>
        <end position="973"/>
    </location>
</feature>
<feature type="transmembrane region" description="Helical" evidence="8">
    <location>
        <begin position="892"/>
        <end position="911"/>
    </location>
</feature>
<organism evidence="10 11">
    <name type="scientific">Fusarium tjaetaba</name>
    <dbReference type="NCBI Taxonomy" id="1567544"/>
    <lineage>
        <taxon>Eukaryota</taxon>
        <taxon>Fungi</taxon>
        <taxon>Dikarya</taxon>
        <taxon>Ascomycota</taxon>
        <taxon>Pezizomycotina</taxon>
        <taxon>Sordariomycetes</taxon>
        <taxon>Hypocreomycetidae</taxon>
        <taxon>Hypocreales</taxon>
        <taxon>Nectriaceae</taxon>
        <taxon>Fusarium</taxon>
        <taxon>Fusarium fujikuroi species complex</taxon>
    </lineage>
</organism>
<dbReference type="InterPro" id="IPR050360">
    <property type="entry name" value="MFS_Sugar_Transporters"/>
</dbReference>
<evidence type="ECO:0000313" key="10">
    <source>
        <dbReference type="EMBL" id="KAF5639996.1"/>
    </source>
</evidence>
<dbReference type="AlphaFoldDB" id="A0A8H5RXJ6"/>
<proteinExistence type="inferred from homology"/>
<name>A0A8H5RXJ6_9HYPO</name>
<keyword evidence="4 8" id="KW-0812">Transmembrane</keyword>
<feature type="transmembrane region" description="Helical" evidence="8">
    <location>
        <begin position="1020"/>
        <end position="1040"/>
    </location>
</feature>
<dbReference type="Proteomes" id="UP000530670">
    <property type="component" value="Unassembled WGS sequence"/>
</dbReference>
<evidence type="ECO:0000256" key="6">
    <source>
        <dbReference type="ARBA" id="ARBA00023136"/>
    </source>
</evidence>
<keyword evidence="6 8" id="KW-0472">Membrane</keyword>
<dbReference type="GeneID" id="59303227"/>
<dbReference type="InterPro" id="IPR020846">
    <property type="entry name" value="MFS_dom"/>
</dbReference>
<dbReference type="GO" id="GO:0005351">
    <property type="term" value="F:carbohydrate:proton symporter activity"/>
    <property type="evidence" value="ECO:0007669"/>
    <property type="project" value="TreeGrafter"/>
</dbReference>
<evidence type="ECO:0000313" key="11">
    <source>
        <dbReference type="Proteomes" id="UP000530670"/>
    </source>
</evidence>
<feature type="transmembrane region" description="Helical" evidence="8">
    <location>
        <begin position="597"/>
        <end position="619"/>
    </location>
</feature>
<feature type="compositionally biased region" description="Basic residues" evidence="7">
    <location>
        <begin position="260"/>
        <end position="273"/>
    </location>
</feature>
<feature type="region of interest" description="Disordered" evidence="7">
    <location>
        <begin position="99"/>
        <end position="282"/>
    </location>
</feature>
<dbReference type="InterPro" id="IPR013087">
    <property type="entry name" value="Znf_C2H2_type"/>
</dbReference>
<dbReference type="InterPro" id="IPR036259">
    <property type="entry name" value="MFS_trans_sf"/>
</dbReference>
<feature type="transmembrane region" description="Helical" evidence="8">
    <location>
        <begin position="758"/>
        <end position="781"/>
    </location>
</feature>
<dbReference type="RefSeq" id="XP_037208255.1">
    <property type="nucleotide sequence ID" value="XM_037350957.1"/>
</dbReference>
<keyword evidence="11" id="KW-1185">Reference proteome</keyword>
<dbReference type="Gene3D" id="1.20.1250.20">
    <property type="entry name" value="MFS general substrate transporter like domains"/>
    <property type="match status" value="1"/>
</dbReference>
<dbReference type="GO" id="GO:0016020">
    <property type="term" value="C:membrane"/>
    <property type="evidence" value="ECO:0007669"/>
    <property type="project" value="UniProtKB-SubCell"/>
</dbReference>
<comment type="subcellular location">
    <subcellularLocation>
        <location evidence="1">Membrane</location>
        <topology evidence="1">Multi-pass membrane protein</topology>
    </subcellularLocation>
</comment>
<feature type="transmembrane region" description="Helical" evidence="8">
    <location>
        <begin position="856"/>
        <end position="880"/>
    </location>
</feature>
<sequence length="1067" mass="117011">MGSSAPRRPPSDDVDGDILTFSELDFARLGLANRTIDERDTTIQDQGSQQSYFPTQNDEFSFGHEHLDFTDDFLNSMIPPEQQTEFWLDPALSLNSWQTPAAAQTPTGGNISPLATSGNRAGTPTTTSPFGVPGFGQSFNGSPIAEGSQRGLPRKRSHYFRRQPHRTGSDPISIPRHNHQRDSTLDPMQRWQESPPEAEAASLSAIADALQKTPLRTRSSAGSLGRSRVGSRAGSTHSLGSATSCSSASVGSPQSATRKGSLKGRVTKSKRSSTAKGKEPQNRRFPCTFCCDKFKSKYDWARHEKSLHLDLAGWRCAPFGGVVASPETGRNHCAYCSQLDPTPEHLETHNHAGCQNDDKPPVFSRKDHLTQHLRLVHHVKTVPVIDSWKVEGPPVKSRCGICGLRMESWKERVEHLAKHFRKGDTMADWKGDHDFEPHVKARVTNALSPYMIEVEGKCPVPFSATDPSCRDHLLQIRENVGRTTDFVDEGLGNLDAVEETVARPQRSMTQDSSSMAFPEFLVHHLGRYAQRQMALGVIPTDEMFQTEARRIVYDTSDPWDQTLADNKDWLSCFKEHHVNGSLGYIVKLLNAKMKVPLYASAGVATSCVAFLFGMDTGSIGPITTMTAFKETFGDFSATIHGVIVSTILIPGALTALIAGALAHRFGQVRLIAIGSIIFGVGAAIECGAPYLGVFILGRLIKGMGEGLFLSNVYVQVSEMSPSRVRGIMTALPQFSITTGIVTGYFTCYGTSRLGSSSITWRLPLAIVAFLGLLLSMVAFIVPPSPRWLLSKGRIDEARTVCRQLGIDEVEEKELLAQIYDTPGGLDGETSLWQDIQHTFRDFRCAFSAPYRGRTAFACFLMGMQQFSGIDGVLYYAPILFTQAGLSGEKASFLASGISAVVILAATLPATIFAEQWGRRMQSILGGILIVGLMVIMGSLYASGQVHPEHGAGRWVVIVCIYLFAIAFSFTWAIGFRTWVVESMPRRTRSSASSLAQSSNWAANYIVALVTPVLLDKSSFGAYYLFAGCSLATTIMVVLFMSETKGYSLEEIEKRHEETREKRIPLDL</sequence>
<protein>
    <submittedName>
        <fullName evidence="10">Sugar transporter</fullName>
    </submittedName>
</protein>
<feature type="compositionally biased region" description="Low complexity" evidence="7">
    <location>
        <begin position="235"/>
        <end position="252"/>
    </location>
</feature>
<dbReference type="OrthoDB" id="5399138at2759"/>
<accession>A0A8H5RXJ6</accession>
<dbReference type="PROSITE" id="PS00028">
    <property type="entry name" value="ZINC_FINGER_C2H2_1"/>
    <property type="match status" value="1"/>
</dbReference>
<feature type="transmembrane region" description="Helical" evidence="8">
    <location>
        <begin position="994"/>
        <end position="1014"/>
    </location>
</feature>
<dbReference type="NCBIfam" id="TIGR00879">
    <property type="entry name" value="SP"/>
    <property type="match status" value="1"/>
</dbReference>
<evidence type="ECO:0000256" key="8">
    <source>
        <dbReference type="SAM" id="Phobius"/>
    </source>
</evidence>
<gene>
    <name evidence="10" type="ORF">FTJAE_4542</name>
</gene>
<dbReference type="FunFam" id="1.20.1250.20:FF:000134">
    <property type="entry name" value="MFS sugar transporter protein"/>
    <property type="match status" value="1"/>
</dbReference>
<dbReference type="SMART" id="SM00355">
    <property type="entry name" value="ZnF_C2H2"/>
    <property type="match status" value="2"/>
</dbReference>
<feature type="compositionally biased region" description="Polar residues" evidence="7">
    <location>
        <begin position="99"/>
        <end position="129"/>
    </location>
</feature>